<evidence type="ECO:0000313" key="2">
    <source>
        <dbReference type="EMBL" id="WAR01816.1"/>
    </source>
</evidence>
<name>A0ABY7DZZ1_MYAAR</name>
<evidence type="ECO:0000256" key="1">
    <source>
        <dbReference type="SAM" id="MobiDB-lite"/>
    </source>
</evidence>
<gene>
    <name evidence="2" type="ORF">MAR_008374</name>
</gene>
<dbReference type="Proteomes" id="UP001164746">
    <property type="component" value="Chromosome 4"/>
</dbReference>
<reference evidence="2" key="1">
    <citation type="submission" date="2022-11" db="EMBL/GenBank/DDBJ databases">
        <title>Centuries of genome instability and evolution in soft-shell clam transmissible cancer (bioRxiv).</title>
        <authorList>
            <person name="Hart S.F.M."/>
            <person name="Yonemitsu M.A."/>
            <person name="Giersch R.M."/>
            <person name="Beal B.F."/>
            <person name="Arriagada G."/>
            <person name="Davis B.W."/>
            <person name="Ostrander E.A."/>
            <person name="Goff S.P."/>
            <person name="Metzger M.J."/>
        </authorList>
    </citation>
    <scope>NUCLEOTIDE SEQUENCE</scope>
    <source>
        <strain evidence="2">MELC-2E11</strain>
        <tissue evidence="2">Siphon/mantle</tissue>
    </source>
</reference>
<sequence length="476" mass="50750">MYYFHTDILISIQLGLYTGSGIKKLKYYEELSDDEGAEEEEHAPHDPSSSMRLPTQSPVDARGSVEPTFTATPLYQGADANQDSAEGFQSIDISANHVSDCLVANQSLLEQGSQSIDNPVDPIGLLPGSTLVGSTTMGLSQNIDGDQYVLVTVVPEGGGETVIHIYRVHGGLQGHGQVTPATEQVMNSGILGNAALPGSLTAGDVQFNLTASLPVIQNGVVRNQSNTGLENQSSSNIEFQSNTVVNNLSSTNDGIQLYTEIENQTSSDIGFQSSTVVENESITDIGFESSSVVENQSSTDIGFQSSTTEENQSSTDIGFQINTGVENHFSTGIVFQSSTGLENNSSPNIEFQSSIVVDNQLSTNSGILLNPGMENQTNMDEEIQLSTDLENQSTTTTEIGNSENTNFTTLKPVSATFKTEDTKNSALTSSIVSSDVNVMSCLENLDSEETLSPSIPVSVEVTKNVNKSLPEDIQNI</sequence>
<protein>
    <submittedName>
        <fullName evidence="2">Uncharacterized protein</fullName>
    </submittedName>
</protein>
<evidence type="ECO:0000313" key="3">
    <source>
        <dbReference type="Proteomes" id="UP001164746"/>
    </source>
</evidence>
<proteinExistence type="predicted"/>
<organism evidence="2 3">
    <name type="scientific">Mya arenaria</name>
    <name type="common">Soft-shell clam</name>
    <dbReference type="NCBI Taxonomy" id="6604"/>
    <lineage>
        <taxon>Eukaryota</taxon>
        <taxon>Metazoa</taxon>
        <taxon>Spiralia</taxon>
        <taxon>Lophotrochozoa</taxon>
        <taxon>Mollusca</taxon>
        <taxon>Bivalvia</taxon>
        <taxon>Autobranchia</taxon>
        <taxon>Heteroconchia</taxon>
        <taxon>Euheterodonta</taxon>
        <taxon>Imparidentia</taxon>
        <taxon>Neoheterodontei</taxon>
        <taxon>Myida</taxon>
        <taxon>Myoidea</taxon>
        <taxon>Myidae</taxon>
        <taxon>Mya</taxon>
    </lineage>
</organism>
<feature type="region of interest" description="Disordered" evidence="1">
    <location>
        <begin position="33"/>
        <end position="60"/>
    </location>
</feature>
<accession>A0ABY7DZZ1</accession>
<keyword evidence="3" id="KW-1185">Reference proteome</keyword>
<dbReference type="EMBL" id="CP111015">
    <property type="protein sequence ID" value="WAR01816.1"/>
    <property type="molecule type" value="Genomic_DNA"/>
</dbReference>